<dbReference type="Pfam" id="PF00083">
    <property type="entry name" value="Sugar_tr"/>
    <property type="match status" value="1"/>
</dbReference>
<dbReference type="InterPro" id="IPR036259">
    <property type="entry name" value="MFS_trans_sf"/>
</dbReference>
<keyword evidence="4 5" id="KW-0472">Membrane</keyword>
<dbReference type="InterPro" id="IPR005829">
    <property type="entry name" value="Sugar_transporter_CS"/>
</dbReference>
<evidence type="ECO:0000256" key="3">
    <source>
        <dbReference type="ARBA" id="ARBA00022989"/>
    </source>
</evidence>
<feature type="transmembrane region" description="Helical" evidence="5">
    <location>
        <begin position="127"/>
        <end position="148"/>
    </location>
</feature>
<dbReference type="PANTHER" id="PTHR23508">
    <property type="entry name" value="CARBOXYLIC ACID TRANSPORTER PROTEIN HOMOLOG"/>
    <property type="match status" value="1"/>
</dbReference>
<evidence type="ECO:0000256" key="4">
    <source>
        <dbReference type="ARBA" id="ARBA00023136"/>
    </source>
</evidence>
<keyword evidence="2 5" id="KW-0812">Transmembrane</keyword>
<dbReference type="RefSeq" id="WP_306862412.1">
    <property type="nucleotide sequence ID" value="NZ_JAUSRB010000002.1"/>
</dbReference>
<feature type="transmembrane region" description="Helical" evidence="5">
    <location>
        <begin position="190"/>
        <end position="214"/>
    </location>
</feature>
<accession>A0ABT9R5H7</accession>
<keyword evidence="8" id="KW-1185">Reference proteome</keyword>
<evidence type="ECO:0000256" key="2">
    <source>
        <dbReference type="ARBA" id="ARBA00022692"/>
    </source>
</evidence>
<dbReference type="EMBL" id="JAUSRB010000002">
    <property type="protein sequence ID" value="MDP9864496.1"/>
    <property type="molecule type" value="Genomic_DNA"/>
</dbReference>
<dbReference type="PROSITE" id="PS50850">
    <property type="entry name" value="MFS"/>
    <property type="match status" value="1"/>
</dbReference>
<feature type="transmembrane region" description="Helical" evidence="5">
    <location>
        <begin position="102"/>
        <end position="121"/>
    </location>
</feature>
<dbReference type="PANTHER" id="PTHR23508:SF10">
    <property type="entry name" value="CARBOXYLIC ACID TRANSPORTER PROTEIN HOMOLOG"/>
    <property type="match status" value="1"/>
</dbReference>
<organism evidence="7 8">
    <name type="scientific">Streptosporangium brasiliense</name>
    <dbReference type="NCBI Taxonomy" id="47480"/>
    <lineage>
        <taxon>Bacteria</taxon>
        <taxon>Bacillati</taxon>
        <taxon>Actinomycetota</taxon>
        <taxon>Actinomycetes</taxon>
        <taxon>Streptosporangiales</taxon>
        <taxon>Streptosporangiaceae</taxon>
        <taxon>Streptosporangium</taxon>
    </lineage>
</organism>
<dbReference type="SUPFAM" id="SSF103473">
    <property type="entry name" value="MFS general substrate transporter"/>
    <property type="match status" value="1"/>
</dbReference>
<dbReference type="Gene3D" id="1.20.1250.20">
    <property type="entry name" value="MFS general substrate transporter like domains"/>
    <property type="match status" value="1"/>
</dbReference>
<feature type="transmembrane region" description="Helical" evidence="5">
    <location>
        <begin position="340"/>
        <end position="357"/>
    </location>
</feature>
<gene>
    <name evidence="7" type="ORF">J2S55_003762</name>
</gene>
<protein>
    <submittedName>
        <fullName evidence="7">MFS family permease</fullName>
    </submittedName>
</protein>
<keyword evidence="3 5" id="KW-1133">Transmembrane helix</keyword>
<comment type="caution">
    <text evidence="7">The sequence shown here is derived from an EMBL/GenBank/DDBJ whole genome shotgun (WGS) entry which is preliminary data.</text>
</comment>
<proteinExistence type="predicted"/>
<evidence type="ECO:0000313" key="8">
    <source>
        <dbReference type="Proteomes" id="UP001230426"/>
    </source>
</evidence>
<feature type="domain" description="Major facilitator superfamily (MFS) profile" evidence="6">
    <location>
        <begin position="36"/>
        <end position="457"/>
    </location>
</feature>
<dbReference type="Proteomes" id="UP001230426">
    <property type="component" value="Unassembled WGS sequence"/>
</dbReference>
<evidence type="ECO:0000313" key="7">
    <source>
        <dbReference type="EMBL" id="MDP9864496.1"/>
    </source>
</evidence>
<dbReference type="InterPro" id="IPR020846">
    <property type="entry name" value="MFS_dom"/>
</dbReference>
<feature type="transmembrane region" description="Helical" evidence="5">
    <location>
        <begin position="428"/>
        <end position="452"/>
    </location>
</feature>
<feature type="transmembrane region" description="Helical" evidence="5">
    <location>
        <begin position="35"/>
        <end position="54"/>
    </location>
</feature>
<dbReference type="InterPro" id="IPR005828">
    <property type="entry name" value="MFS_sugar_transport-like"/>
</dbReference>
<name>A0ABT9R5H7_9ACTN</name>
<feature type="transmembrane region" description="Helical" evidence="5">
    <location>
        <begin position="402"/>
        <end position="422"/>
    </location>
</feature>
<feature type="transmembrane region" description="Helical" evidence="5">
    <location>
        <begin position="276"/>
        <end position="296"/>
    </location>
</feature>
<feature type="transmembrane region" description="Helical" evidence="5">
    <location>
        <begin position="160"/>
        <end position="184"/>
    </location>
</feature>
<evidence type="ECO:0000259" key="6">
    <source>
        <dbReference type="PROSITE" id="PS50850"/>
    </source>
</evidence>
<sequence length="478" mass="50914">MDDGPATTRTAVIRNAGDAADLIDTLKTLGGRANWIWFLALAGLFLDAYSNAALGAGLSPMVKQLNLSPAQVGLLTAMAPAIAIVSNPFGGWLAARIGRIRPLLITKVVFALGALLTAAGSDFQTVFAGRALVGIAYGMDFAVAMALLAEYTPASLKGRLNFWQGVWYTATTMNLLLTLVFYKFDVGADIWRWSVGSAAVFALALFVLQLTFLVESPTWLASKGRLREAVANLRRMYGFAAQEGPQEDGQSGKPAHQVGLRDAGVLFRKPYLPRTMLSTVISLTQAMQYFAVGWYLPVISLELFGKEFEKATLGSMAFNAVGIIGGCLSAYAGRRLGLRISSMLGYAMVFVALLVMGATFKELPIALAAMLPVLFIFFHSAGPGPNGKSIAALSYRSDIRTLGTGVTGMLGSLGSVAGLYLFPQLQAGLGVGTSLMLLSVVPLVGLLTCVAIKWDPTRVAVNLEEETIRLQQRKPVSA</sequence>
<feature type="transmembrane region" description="Helical" evidence="5">
    <location>
        <begin position="316"/>
        <end position="333"/>
    </location>
</feature>
<feature type="transmembrane region" description="Helical" evidence="5">
    <location>
        <begin position="74"/>
        <end position="95"/>
    </location>
</feature>
<reference evidence="7 8" key="1">
    <citation type="submission" date="2023-07" db="EMBL/GenBank/DDBJ databases">
        <title>Sequencing the genomes of 1000 actinobacteria strains.</title>
        <authorList>
            <person name="Klenk H.-P."/>
        </authorList>
    </citation>
    <scope>NUCLEOTIDE SEQUENCE [LARGE SCALE GENOMIC DNA]</scope>
    <source>
        <strain evidence="7 8">DSM 44109</strain>
    </source>
</reference>
<feature type="transmembrane region" description="Helical" evidence="5">
    <location>
        <begin position="363"/>
        <end position="381"/>
    </location>
</feature>
<dbReference type="PROSITE" id="PS00217">
    <property type="entry name" value="SUGAR_TRANSPORT_2"/>
    <property type="match status" value="1"/>
</dbReference>
<evidence type="ECO:0000256" key="5">
    <source>
        <dbReference type="SAM" id="Phobius"/>
    </source>
</evidence>
<evidence type="ECO:0000256" key="1">
    <source>
        <dbReference type="ARBA" id="ARBA00004651"/>
    </source>
</evidence>
<comment type="subcellular location">
    <subcellularLocation>
        <location evidence="1">Cell membrane</location>
        <topology evidence="1">Multi-pass membrane protein</topology>
    </subcellularLocation>
</comment>